<dbReference type="SUPFAM" id="SSF48403">
    <property type="entry name" value="Ankyrin repeat"/>
    <property type="match status" value="1"/>
</dbReference>
<sequence length="235" mass="27151">MDCHGEQNFPENFMKLSIQLPALVRVVRLHTMFSVTDPPYNKHLYIRENFIAKLLLKTKPELVKQADNNRRTPLHFASTLGFHELVAMLLELDYSPAYSFDIDGSAPIHMSVHFGRIRVIKELLRYCPDLKDLVDRKGQNILHMAVECQQVGVIRYILQEKKLESLINGIDKDGNTPLHCASIKSYPYMVNLLVRDKRVDVSTLNRKRWTALDIARMQSYESKEDHQVCSTVSLI</sequence>
<organism evidence="3 4">
    <name type="scientific">Coptis chinensis</name>
    <dbReference type="NCBI Taxonomy" id="261450"/>
    <lineage>
        <taxon>Eukaryota</taxon>
        <taxon>Viridiplantae</taxon>
        <taxon>Streptophyta</taxon>
        <taxon>Embryophyta</taxon>
        <taxon>Tracheophyta</taxon>
        <taxon>Spermatophyta</taxon>
        <taxon>Magnoliopsida</taxon>
        <taxon>Ranunculales</taxon>
        <taxon>Ranunculaceae</taxon>
        <taxon>Coptidoideae</taxon>
        <taxon>Coptis</taxon>
    </lineage>
</organism>
<dbReference type="GO" id="GO:0005886">
    <property type="term" value="C:plasma membrane"/>
    <property type="evidence" value="ECO:0007669"/>
    <property type="project" value="TreeGrafter"/>
</dbReference>
<proteinExistence type="predicted"/>
<accession>A0A835GZ93</accession>
<evidence type="ECO:0000256" key="1">
    <source>
        <dbReference type="ARBA" id="ARBA00022737"/>
    </source>
</evidence>
<evidence type="ECO:0000256" key="2">
    <source>
        <dbReference type="ARBA" id="ARBA00023043"/>
    </source>
</evidence>
<dbReference type="PANTHER" id="PTHR24186">
    <property type="entry name" value="PROTEIN PHOSPHATASE 1 REGULATORY SUBUNIT"/>
    <property type="match status" value="1"/>
</dbReference>
<dbReference type="SMART" id="SM00248">
    <property type="entry name" value="ANK"/>
    <property type="match status" value="4"/>
</dbReference>
<name>A0A835GZ93_9MAGN</name>
<evidence type="ECO:0000313" key="3">
    <source>
        <dbReference type="EMBL" id="KAF9589519.1"/>
    </source>
</evidence>
<keyword evidence="1" id="KW-0677">Repeat</keyword>
<protein>
    <submittedName>
        <fullName evidence="3">Uncharacterized protein</fullName>
    </submittedName>
</protein>
<gene>
    <name evidence="3" type="ORF">IFM89_025237</name>
</gene>
<evidence type="ECO:0000313" key="4">
    <source>
        <dbReference type="Proteomes" id="UP000631114"/>
    </source>
</evidence>
<dbReference type="Proteomes" id="UP000631114">
    <property type="component" value="Unassembled WGS sequence"/>
</dbReference>
<reference evidence="3 4" key="1">
    <citation type="submission" date="2020-10" db="EMBL/GenBank/DDBJ databases">
        <title>The Coptis chinensis genome and diversification of protoberbering-type alkaloids.</title>
        <authorList>
            <person name="Wang B."/>
            <person name="Shu S."/>
            <person name="Song C."/>
            <person name="Liu Y."/>
        </authorList>
    </citation>
    <scope>NUCLEOTIDE SEQUENCE [LARGE SCALE GENOMIC DNA]</scope>
    <source>
        <strain evidence="3">HL-2020</strain>
        <tissue evidence="3">Leaf</tissue>
    </source>
</reference>
<keyword evidence="4" id="KW-1185">Reference proteome</keyword>
<dbReference type="OrthoDB" id="598775at2759"/>
<dbReference type="Pfam" id="PF00023">
    <property type="entry name" value="Ank"/>
    <property type="match status" value="2"/>
</dbReference>
<dbReference type="Gene3D" id="1.25.40.20">
    <property type="entry name" value="Ankyrin repeat-containing domain"/>
    <property type="match status" value="1"/>
</dbReference>
<comment type="caution">
    <text evidence="3">The sequence shown here is derived from an EMBL/GenBank/DDBJ whole genome shotgun (WGS) entry which is preliminary data.</text>
</comment>
<dbReference type="Pfam" id="PF12796">
    <property type="entry name" value="Ank_2"/>
    <property type="match status" value="1"/>
</dbReference>
<keyword evidence="2" id="KW-0040">ANK repeat</keyword>
<dbReference type="InterPro" id="IPR002110">
    <property type="entry name" value="Ankyrin_rpt"/>
</dbReference>
<dbReference type="InterPro" id="IPR036770">
    <property type="entry name" value="Ankyrin_rpt-contain_sf"/>
</dbReference>
<dbReference type="PANTHER" id="PTHR24186:SF50">
    <property type="entry name" value="ANKYRIN REPEAT-CONTAINING PROTEIN ITN1-LIKE ISOFORM X1"/>
    <property type="match status" value="1"/>
</dbReference>
<dbReference type="AlphaFoldDB" id="A0A835GZ93"/>
<dbReference type="EMBL" id="JADFTS010000009">
    <property type="protein sequence ID" value="KAF9589519.1"/>
    <property type="molecule type" value="Genomic_DNA"/>
</dbReference>